<dbReference type="PROSITE" id="PS50297">
    <property type="entry name" value="ANK_REP_REGION"/>
    <property type="match status" value="9"/>
</dbReference>
<feature type="repeat" description="ANK" evidence="3">
    <location>
        <begin position="210"/>
        <end position="242"/>
    </location>
</feature>
<dbReference type="Pfam" id="PF12796">
    <property type="entry name" value="Ank_2"/>
    <property type="match status" value="4"/>
</dbReference>
<dbReference type="OrthoDB" id="4918761at2759"/>
<dbReference type="SUPFAM" id="SSF48403">
    <property type="entry name" value="Ankyrin repeat"/>
    <property type="match status" value="2"/>
</dbReference>
<dbReference type="PANTHER" id="PTHR24171">
    <property type="entry name" value="ANKYRIN REPEAT DOMAIN-CONTAINING PROTEIN 39-RELATED"/>
    <property type="match status" value="1"/>
</dbReference>
<dbReference type="AlphaFoldDB" id="A0A0F7ZF14"/>
<dbReference type="InterPro" id="IPR002110">
    <property type="entry name" value="Ankyrin_rpt"/>
</dbReference>
<dbReference type="Gene3D" id="1.25.40.20">
    <property type="entry name" value="Ankyrin repeat-containing domain"/>
    <property type="match status" value="4"/>
</dbReference>
<evidence type="ECO:0000256" key="3">
    <source>
        <dbReference type="PROSITE-ProRule" id="PRU00023"/>
    </source>
</evidence>
<feature type="repeat" description="ANK" evidence="3">
    <location>
        <begin position="344"/>
        <end position="376"/>
    </location>
</feature>
<dbReference type="EMBL" id="KQ030923">
    <property type="protein sequence ID" value="KJZ68346.1"/>
    <property type="molecule type" value="Genomic_DNA"/>
</dbReference>
<keyword evidence="5" id="KW-1185">Reference proteome</keyword>
<dbReference type="Pfam" id="PF00023">
    <property type="entry name" value="Ank"/>
    <property type="match status" value="1"/>
</dbReference>
<name>A0A0F7ZF14_9HYPO</name>
<dbReference type="Proteomes" id="UP000054481">
    <property type="component" value="Unassembled WGS sequence"/>
</dbReference>
<feature type="repeat" description="ANK" evidence="3">
    <location>
        <begin position="110"/>
        <end position="142"/>
    </location>
</feature>
<protein>
    <submittedName>
        <fullName evidence="4">Uncharacterized protein</fullName>
    </submittedName>
</protein>
<feature type="repeat" description="ANK" evidence="3">
    <location>
        <begin position="177"/>
        <end position="209"/>
    </location>
</feature>
<proteinExistence type="predicted"/>
<feature type="repeat" description="ANK" evidence="3">
    <location>
        <begin position="310"/>
        <end position="343"/>
    </location>
</feature>
<keyword evidence="2 3" id="KW-0040">ANK repeat</keyword>
<sequence>MALLSSGQQHLDTSPVFLAAWKGHWQLVGAMIEKGLKVNQEDGEDSLLELAIAQDEEFWIIVLLRSGVDVDYRSRSRGRTPLMHAVTRGKISTVDLLLRKGAAANAQDTFGSTPLLEAITQDDSDLVDILLQHGADRNLRDKRGYTPIILAARLGRTAIMQRLLDPPTLSSNLTQSDARSLLMSVIARGQIETLNLLLGNGFDVNSQDSFGTTPLHKAVIQGHIGAVKALIDHGADVLSADKHGNTPLLLASGYGKVQIVRRLLRAENIDLECCDISGRTPLLKAVAVGQEGVVDLLLSKSAKTTSRDKNGDTPLLLAAGFGDIYMVRRLLEARDIDLETRDRDGRTPLLRAACNCCDELIDLLIDSGADTSCIDNFGFTALSLAISNPEARNAISLLLRKAKTPGVFLRQGAKVGHPKTVEVLLKAGSPLDDCDEEGRTPLWWAACCGHERIVELLLETGRVNANAKDIHGQTPLKMAAERNHGRIIRTLVRAGADRNIKDASGRDPRWWQRAFNSRPARGLPRLSKTKKRRIRAQ</sequence>
<feature type="repeat" description="ANK" evidence="3">
    <location>
        <begin position="437"/>
        <end position="461"/>
    </location>
</feature>
<feature type="repeat" description="ANK" evidence="3">
    <location>
        <begin position="243"/>
        <end position="265"/>
    </location>
</feature>
<feature type="repeat" description="ANK" evidence="3">
    <location>
        <begin position="471"/>
        <end position="503"/>
    </location>
</feature>
<feature type="repeat" description="ANK" evidence="3">
    <location>
        <begin position="77"/>
        <end position="109"/>
    </location>
</feature>
<keyword evidence="1" id="KW-0677">Repeat</keyword>
<accession>A0A0F7ZF14</accession>
<evidence type="ECO:0000313" key="5">
    <source>
        <dbReference type="Proteomes" id="UP000054481"/>
    </source>
</evidence>
<evidence type="ECO:0000256" key="1">
    <source>
        <dbReference type="ARBA" id="ARBA00022737"/>
    </source>
</evidence>
<evidence type="ECO:0000313" key="4">
    <source>
        <dbReference type="EMBL" id="KJZ68346.1"/>
    </source>
</evidence>
<reference evidence="4 5" key="1">
    <citation type="journal article" date="2014" name="Genome Biol. Evol.">
        <title>Comparative genomics and transcriptomics analyses reveal divergent lifestyle features of nematode endoparasitic fungus Hirsutella minnesotensis.</title>
        <authorList>
            <person name="Lai Y."/>
            <person name="Liu K."/>
            <person name="Zhang X."/>
            <person name="Zhang X."/>
            <person name="Li K."/>
            <person name="Wang N."/>
            <person name="Shu C."/>
            <person name="Wu Y."/>
            <person name="Wang C."/>
            <person name="Bushley K.E."/>
            <person name="Xiang M."/>
            <person name="Liu X."/>
        </authorList>
    </citation>
    <scope>NUCLEOTIDE SEQUENCE [LARGE SCALE GENOMIC DNA]</scope>
    <source>
        <strain evidence="4 5">3608</strain>
    </source>
</reference>
<dbReference type="PROSITE" id="PS50088">
    <property type="entry name" value="ANK_REPEAT"/>
    <property type="match status" value="10"/>
</dbReference>
<dbReference type="PRINTS" id="PR01415">
    <property type="entry name" value="ANKYRIN"/>
</dbReference>
<evidence type="ECO:0000256" key="2">
    <source>
        <dbReference type="ARBA" id="ARBA00023043"/>
    </source>
</evidence>
<organism evidence="4 5">
    <name type="scientific">Hirsutella minnesotensis 3608</name>
    <dbReference type="NCBI Taxonomy" id="1043627"/>
    <lineage>
        <taxon>Eukaryota</taxon>
        <taxon>Fungi</taxon>
        <taxon>Dikarya</taxon>
        <taxon>Ascomycota</taxon>
        <taxon>Pezizomycotina</taxon>
        <taxon>Sordariomycetes</taxon>
        <taxon>Hypocreomycetidae</taxon>
        <taxon>Hypocreales</taxon>
        <taxon>Ophiocordycipitaceae</taxon>
        <taxon>Hirsutella</taxon>
    </lineage>
</organism>
<dbReference type="InterPro" id="IPR036770">
    <property type="entry name" value="Ankyrin_rpt-contain_sf"/>
</dbReference>
<gene>
    <name evidence="4" type="ORF">HIM_12262</name>
</gene>
<feature type="repeat" description="ANK" evidence="3">
    <location>
        <begin position="277"/>
        <end position="309"/>
    </location>
</feature>
<dbReference type="SMART" id="SM00248">
    <property type="entry name" value="ANK"/>
    <property type="match status" value="13"/>
</dbReference>